<dbReference type="InterPro" id="IPR022496">
    <property type="entry name" value="T6A_TsaB"/>
</dbReference>
<evidence type="ECO:0000313" key="4">
    <source>
        <dbReference type="Proteomes" id="UP001595872"/>
    </source>
</evidence>
<keyword evidence="4" id="KW-1185">Reference proteome</keyword>
<dbReference type="InterPro" id="IPR000905">
    <property type="entry name" value="Gcp-like_dom"/>
</dbReference>
<feature type="compositionally biased region" description="Basic and acidic residues" evidence="1">
    <location>
        <begin position="210"/>
        <end position="221"/>
    </location>
</feature>
<feature type="domain" description="Gcp-like" evidence="2">
    <location>
        <begin position="37"/>
        <end position="157"/>
    </location>
</feature>
<dbReference type="EC" id="2.3.1.234" evidence="3"/>
<evidence type="ECO:0000259" key="2">
    <source>
        <dbReference type="Pfam" id="PF00814"/>
    </source>
</evidence>
<reference evidence="4" key="1">
    <citation type="journal article" date="2019" name="Int. J. Syst. Evol. Microbiol.">
        <title>The Global Catalogue of Microorganisms (GCM) 10K type strain sequencing project: providing services to taxonomists for standard genome sequencing and annotation.</title>
        <authorList>
            <consortium name="The Broad Institute Genomics Platform"/>
            <consortium name="The Broad Institute Genome Sequencing Center for Infectious Disease"/>
            <person name="Wu L."/>
            <person name="Ma J."/>
        </authorList>
    </citation>
    <scope>NUCLEOTIDE SEQUENCE [LARGE SCALE GENOMIC DNA]</scope>
    <source>
        <strain evidence="4">KLKA75</strain>
    </source>
</reference>
<dbReference type="Gene3D" id="3.30.420.40">
    <property type="match status" value="2"/>
</dbReference>
<name>A0ABV9U5T3_9ACTN</name>
<gene>
    <name evidence="3" type="primary">tsaB</name>
    <name evidence="3" type="ORF">ACFPCY_25625</name>
</gene>
<evidence type="ECO:0000313" key="3">
    <source>
        <dbReference type="EMBL" id="MFC4910720.1"/>
    </source>
</evidence>
<dbReference type="RefSeq" id="WP_378259278.1">
    <property type="nucleotide sequence ID" value="NZ_JBHSIT010000007.1"/>
</dbReference>
<dbReference type="InterPro" id="IPR043129">
    <property type="entry name" value="ATPase_NBD"/>
</dbReference>
<evidence type="ECO:0000256" key="1">
    <source>
        <dbReference type="SAM" id="MobiDB-lite"/>
    </source>
</evidence>
<dbReference type="GO" id="GO:0061711">
    <property type="term" value="F:tRNA N(6)-L-threonylcarbamoyladenine synthase activity"/>
    <property type="evidence" value="ECO:0007669"/>
    <property type="project" value="UniProtKB-EC"/>
</dbReference>
<protein>
    <submittedName>
        <fullName evidence="3">tRNA (Adenosine(37)-N6)-threonylcarbamoyltransferase complex dimerization subunit type 1 TsaB</fullName>
        <ecNumber evidence="3">2.3.1.234</ecNumber>
    </submittedName>
</protein>
<keyword evidence="3" id="KW-0808">Transferase</keyword>
<dbReference type="SUPFAM" id="SSF53067">
    <property type="entry name" value="Actin-like ATPase domain"/>
    <property type="match status" value="2"/>
</dbReference>
<proteinExistence type="predicted"/>
<dbReference type="Pfam" id="PF00814">
    <property type="entry name" value="TsaD"/>
    <property type="match status" value="1"/>
</dbReference>
<comment type="caution">
    <text evidence="3">The sequence shown here is derived from an EMBL/GenBank/DDBJ whole genome shotgun (WGS) entry which is preliminary data.</text>
</comment>
<sequence length="227" mass="23750">MLVLAFDTATAAVTVALTEWTPGEGARPRAAVEALDARKHTEVLTPEIARVLAEAGAAPSDLSAIVVGVGPGPYTGLRVGLVTARAMGEALGVPVHGVCTLDAIAWESRREKPFAVATDARRREVYWARYDSYGRRATEPAVGPAADVRADAPDLPVIGEGARLYADVLGDASGMTSGPLVPSATALAELAVERLSGRPGPSLLDPEPLYLRRPDAKEPGPRKKVSQ</sequence>
<dbReference type="EMBL" id="JBHSIT010000007">
    <property type="protein sequence ID" value="MFC4910720.1"/>
    <property type="molecule type" value="Genomic_DNA"/>
</dbReference>
<dbReference type="NCBIfam" id="TIGR03725">
    <property type="entry name" value="T6A_YeaZ"/>
    <property type="match status" value="1"/>
</dbReference>
<keyword evidence="3" id="KW-0012">Acyltransferase</keyword>
<dbReference type="CDD" id="cd24032">
    <property type="entry name" value="ASKHA_NBD_TsaB"/>
    <property type="match status" value="1"/>
</dbReference>
<feature type="region of interest" description="Disordered" evidence="1">
    <location>
        <begin position="196"/>
        <end position="227"/>
    </location>
</feature>
<dbReference type="PANTHER" id="PTHR11735:SF11">
    <property type="entry name" value="TRNA THREONYLCARBAMOYLADENOSINE BIOSYNTHESIS PROTEIN TSAB"/>
    <property type="match status" value="1"/>
</dbReference>
<dbReference type="PANTHER" id="PTHR11735">
    <property type="entry name" value="TRNA N6-ADENOSINE THREONYLCARBAMOYLTRANSFERASE"/>
    <property type="match status" value="1"/>
</dbReference>
<dbReference type="Proteomes" id="UP001595872">
    <property type="component" value="Unassembled WGS sequence"/>
</dbReference>
<organism evidence="3 4">
    <name type="scientific">Actinomadura gamaensis</name>
    <dbReference type="NCBI Taxonomy" id="1763541"/>
    <lineage>
        <taxon>Bacteria</taxon>
        <taxon>Bacillati</taxon>
        <taxon>Actinomycetota</taxon>
        <taxon>Actinomycetes</taxon>
        <taxon>Streptosporangiales</taxon>
        <taxon>Thermomonosporaceae</taxon>
        <taxon>Actinomadura</taxon>
    </lineage>
</organism>
<accession>A0ABV9U5T3</accession>